<reference evidence="2" key="1">
    <citation type="journal article" date="2017" name="Nature">
        <title>The sunflower genome provides insights into oil metabolism, flowering and Asterid evolution.</title>
        <authorList>
            <person name="Badouin H."/>
            <person name="Gouzy J."/>
            <person name="Grassa C.J."/>
            <person name="Murat F."/>
            <person name="Staton S.E."/>
            <person name="Cottret L."/>
            <person name="Lelandais-Briere C."/>
            <person name="Owens G.L."/>
            <person name="Carrere S."/>
            <person name="Mayjonade B."/>
            <person name="Legrand L."/>
            <person name="Gill N."/>
            <person name="Kane N.C."/>
            <person name="Bowers J.E."/>
            <person name="Hubner S."/>
            <person name="Bellec A."/>
            <person name="Berard A."/>
            <person name="Berges H."/>
            <person name="Blanchet N."/>
            <person name="Boniface M.C."/>
            <person name="Brunel D."/>
            <person name="Catrice O."/>
            <person name="Chaidir N."/>
            <person name="Claudel C."/>
            <person name="Donnadieu C."/>
            <person name="Faraut T."/>
            <person name="Fievet G."/>
            <person name="Helmstetter N."/>
            <person name="King M."/>
            <person name="Knapp S.J."/>
            <person name="Lai Z."/>
            <person name="Le Paslier M.C."/>
            <person name="Lippi Y."/>
            <person name="Lorenzon L."/>
            <person name="Mandel J.R."/>
            <person name="Marage G."/>
            <person name="Marchand G."/>
            <person name="Marquand E."/>
            <person name="Bret-Mestries E."/>
            <person name="Morien E."/>
            <person name="Nambeesan S."/>
            <person name="Nguyen T."/>
            <person name="Pegot-Espagnet P."/>
            <person name="Pouilly N."/>
            <person name="Raftis F."/>
            <person name="Sallet E."/>
            <person name="Schiex T."/>
            <person name="Thomas J."/>
            <person name="Vandecasteele C."/>
            <person name="Vares D."/>
            <person name="Vear F."/>
            <person name="Vautrin S."/>
            <person name="Crespi M."/>
            <person name="Mangin B."/>
            <person name="Burke J.M."/>
            <person name="Salse J."/>
            <person name="Munos S."/>
            <person name="Vincourt P."/>
            <person name="Rieseberg L.H."/>
            <person name="Langlade N.B."/>
        </authorList>
    </citation>
    <scope>NUCLEOTIDE SEQUENCE</scope>
    <source>
        <tissue evidence="2">Leaves</tissue>
    </source>
</reference>
<evidence type="ECO:0000313" key="3">
    <source>
        <dbReference type="Proteomes" id="UP000215914"/>
    </source>
</evidence>
<keyword evidence="3" id="KW-1185">Reference proteome</keyword>
<gene>
    <name evidence="2" type="ORF">HanXRQr2_Chr16g0754671</name>
</gene>
<protein>
    <submittedName>
        <fullName evidence="2">Uncharacterized protein</fullName>
    </submittedName>
</protein>
<feature type="transmembrane region" description="Helical" evidence="1">
    <location>
        <begin position="34"/>
        <end position="59"/>
    </location>
</feature>
<name>A0A9K3DUH9_HELAN</name>
<evidence type="ECO:0000313" key="2">
    <source>
        <dbReference type="EMBL" id="KAF5760538.1"/>
    </source>
</evidence>
<accession>A0A9K3DUH9</accession>
<dbReference type="AlphaFoldDB" id="A0A9K3DUH9"/>
<organism evidence="2 3">
    <name type="scientific">Helianthus annuus</name>
    <name type="common">Common sunflower</name>
    <dbReference type="NCBI Taxonomy" id="4232"/>
    <lineage>
        <taxon>Eukaryota</taxon>
        <taxon>Viridiplantae</taxon>
        <taxon>Streptophyta</taxon>
        <taxon>Embryophyta</taxon>
        <taxon>Tracheophyta</taxon>
        <taxon>Spermatophyta</taxon>
        <taxon>Magnoliopsida</taxon>
        <taxon>eudicotyledons</taxon>
        <taxon>Gunneridae</taxon>
        <taxon>Pentapetalae</taxon>
        <taxon>asterids</taxon>
        <taxon>campanulids</taxon>
        <taxon>Asterales</taxon>
        <taxon>Asteraceae</taxon>
        <taxon>Asteroideae</taxon>
        <taxon>Heliantheae alliance</taxon>
        <taxon>Heliantheae</taxon>
        <taxon>Helianthus</taxon>
    </lineage>
</organism>
<comment type="caution">
    <text evidence="2">The sequence shown here is derived from an EMBL/GenBank/DDBJ whole genome shotgun (WGS) entry which is preliminary data.</text>
</comment>
<dbReference type="Gramene" id="mRNA:HanXRQr2_Chr16g0754671">
    <property type="protein sequence ID" value="mRNA:HanXRQr2_Chr16g0754671"/>
    <property type="gene ID" value="HanXRQr2_Chr16g0754671"/>
</dbReference>
<dbReference type="EMBL" id="MNCJ02000331">
    <property type="protein sequence ID" value="KAF5760538.1"/>
    <property type="molecule type" value="Genomic_DNA"/>
</dbReference>
<reference evidence="2" key="2">
    <citation type="submission" date="2020-06" db="EMBL/GenBank/DDBJ databases">
        <title>Helianthus annuus Genome sequencing and assembly Release 2.</title>
        <authorList>
            <person name="Gouzy J."/>
            <person name="Langlade N."/>
            <person name="Munos S."/>
        </authorList>
    </citation>
    <scope>NUCLEOTIDE SEQUENCE</scope>
    <source>
        <tissue evidence="2">Leaves</tissue>
    </source>
</reference>
<dbReference type="Proteomes" id="UP000215914">
    <property type="component" value="Unassembled WGS sequence"/>
</dbReference>
<keyword evidence="1" id="KW-0472">Membrane</keyword>
<keyword evidence="1" id="KW-0812">Transmembrane</keyword>
<sequence length="128" mass="14812">MKIRSIRSVVVECQPIFSFQTLHISICLRTINQLILLVVCFQGLALLFMQLLFFFKFMFLRQILNLLRQLKVLLTWIHPTAHNSSLMLLGPVLKHFNSGFLGSHGPGHSGYHKRRITHLTDDFFSLFG</sequence>
<proteinExistence type="predicted"/>
<evidence type="ECO:0000256" key="1">
    <source>
        <dbReference type="SAM" id="Phobius"/>
    </source>
</evidence>
<keyword evidence="1" id="KW-1133">Transmembrane helix</keyword>